<feature type="transmembrane region" description="Helical" evidence="13">
    <location>
        <begin position="133"/>
        <end position="150"/>
    </location>
</feature>
<feature type="transmembrane region" description="Helical" evidence="13">
    <location>
        <begin position="54"/>
        <end position="75"/>
    </location>
</feature>
<sequence length="458" mass="50849">MYETKTWREKIRLLMFVMWPILITQVGLTAMNFIDTTMSGQAGADDLAGVAIGSSLWMPVFTGVTGVLLAMTPIISQKIGAKRAEEVPFSVIQGVYLSIAIAAIVIILGYFVLDPILQAMSLEDSVRHVAKHYLIGLALGIVPLFVYTVLRCFIDSLGQTRVTMVITLMALPVNFVFNYALIFGRFGFPELGGIGAGYASAVTYWVILFITYYYVANVRPFSPYQVFKKLYQVSISTWKEILLLGLPIGMTIFFEASIFSAVTLLMSQFTTEIIAAHQAALNFSSLLYMLPLSIAMALTIAVGFEVGAKRISDAKAYGAIGMVFALMLALFACVVIYVLREPAGQLYTNDPEVLDYIKTFLIFAIFFQFSDALNTPIQGVLRGYKDVNVPFVAALVSFWIFGLPAGYYFANYTFFGPYGYWIGLTVGLTACALFLLRRLFVVQNREERKVEQETLKDS</sequence>
<dbReference type="PANTHER" id="PTHR43298:SF2">
    <property type="entry name" value="FMN_FAD EXPORTER YEEO-RELATED"/>
    <property type="match status" value="1"/>
</dbReference>
<dbReference type="GO" id="GO:0006811">
    <property type="term" value="P:monoatomic ion transport"/>
    <property type="evidence" value="ECO:0007669"/>
    <property type="project" value="UniProtKB-KW"/>
</dbReference>
<dbReference type="PIRSF" id="PIRSF006603">
    <property type="entry name" value="DinF"/>
    <property type="match status" value="1"/>
</dbReference>
<dbReference type="EMBL" id="JACHHB010000015">
    <property type="protein sequence ID" value="MBB5174685.1"/>
    <property type="molecule type" value="Genomic_DNA"/>
</dbReference>
<dbReference type="GO" id="GO:0042910">
    <property type="term" value="F:xenobiotic transmembrane transporter activity"/>
    <property type="evidence" value="ECO:0007669"/>
    <property type="project" value="InterPro"/>
</dbReference>
<feature type="transmembrane region" description="Helical" evidence="13">
    <location>
        <begin position="87"/>
        <end position="113"/>
    </location>
</feature>
<proteinExistence type="inferred from homology"/>
<evidence type="ECO:0000256" key="11">
    <source>
        <dbReference type="ARBA" id="ARBA00023136"/>
    </source>
</evidence>
<feature type="transmembrane region" description="Helical" evidence="13">
    <location>
        <begin position="286"/>
        <end position="304"/>
    </location>
</feature>
<feature type="transmembrane region" description="Helical" evidence="13">
    <location>
        <begin position="389"/>
        <end position="409"/>
    </location>
</feature>
<accession>A0A840QTJ3</accession>
<dbReference type="PANTHER" id="PTHR43298">
    <property type="entry name" value="MULTIDRUG RESISTANCE PROTEIN NORM-RELATED"/>
    <property type="match status" value="1"/>
</dbReference>
<comment type="caution">
    <text evidence="14">The sequence shown here is derived from an EMBL/GenBank/DDBJ whole genome shotgun (WGS) entry which is preliminary data.</text>
</comment>
<feature type="transmembrane region" description="Helical" evidence="13">
    <location>
        <begin position="162"/>
        <end position="182"/>
    </location>
</feature>
<dbReference type="NCBIfam" id="TIGR00797">
    <property type="entry name" value="matE"/>
    <property type="match status" value="1"/>
</dbReference>
<evidence type="ECO:0000313" key="15">
    <source>
        <dbReference type="Proteomes" id="UP000551878"/>
    </source>
</evidence>
<keyword evidence="15" id="KW-1185">Reference proteome</keyword>
<dbReference type="InterPro" id="IPR002528">
    <property type="entry name" value="MATE_fam"/>
</dbReference>
<dbReference type="GO" id="GO:0005886">
    <property type="term" value="C:plasma membrane"/>
    <property type="evidence" value="ECO:0007669"/>
    <property type="project" value="UniProtKB-SubCell"/>
</dbReference>
<keyword evidence="6" id="KW-0050">Antiport</keyword>
<evidence type="ECO:0000256" key="8">
    <source>
        <dbReference type="ARBA" id="ARBA00022692"/>
    </source>
</evidence>
<keyword evidence="7" id="KW-1003">Cell membrane</keyword>
<evidence type="ECO:0000256" key="10">
    <source>
        <dbReference type="ARBA" id="ARBA00023065"/>
    </source>
</evidence>
<feature type="transmembrane region" description="Helical" evidence="13">
    <location>
        <begin position="316"/>
        <end position="339"/>
    </location>
</feature>
<evidence type="ECO:0000256" key="2">
    <source>
        <dbReference type="ARBA" id="ARBA00004651"/>
    </source>
</evidence>
<evidence type="ECO:0000256" key="1">
    <source>
        <dbReference type="ARBA" id="ARBA00003408"/>
    </source>
</evidence>
<organism evidence="14 15">
    <name type="scientific">Texcoconibacillus texcoconensis</name>
    <dbReference type="NCBI Taxonomy" id="1095777"/>
    <lineage>
        <taxon>Bacteria</taxon>
        <taxon>Bacillati</taxon>
        <taxon>Bacillota</taxon>
        <taxon>Bacilli</taxon>
        <taxon>Bacillales</taxon>
        <taxon>Bacillaceae</taxon>
        <taxon>Texcoconibacillus</taxon>
    </lineage>
</organism>
<evidence type="ECO:0000256" key="13">
    <source>
        <dbReference type="SAM" id="Phobius"/>
    </source>
</evidence>
<evidence type="ECO:0000256" key="9">
    <source>
        <dbReference type="ARBA" id="ARBA00022989"/>
    </source>
</evidence>
<dbReference type="AlphaFoldDB" id="A0A840QTJ3"/>
<gene>
    <name evidence="14" type="ORF">HNQ41_002902</name>
</gene>
<keyword evidence="10" id="KW-0406">Ion transport</keyword>
<feature type="transmembrane region" description="Helical" evidence="13">
    <location>
        <begin position="241"/>
        <end position="266"/>
    </location>
</feature>
<evidence type="ECO:0000256" key="12">
    <source>
        <dbReference type="ARBA" id="ARBA00031636"/>
    </source>
</evidence>
<evidence type="ECO:0000256" key="7">
    <source>
        <dbReference type="ARBA" id="ARBA00022475"/>
    </source>
</evidence>
<comment type="similarity">
    <text evidence="3">Belongs to the multi antimicrobial extrusion (MATE) (TC 2.A.66.1) family.</text>
</comment>
<protein>
    <recommendedName>
        <fullName evidence="4">Probable multidrug resistance protein NorM</fullName>
    </recommendedName>
    <alternativeName>
        <fullName evidence="12">Multidrug-efflux transporter</fullName>
    </alternativeName>
</protein>
<dbReference type="GO" id="GO:0015297">
    <property type="term" value="F:antiporter activity"/>
    <property type="evidence" value="ECO:0007669"/>
    <property type="project" value="UniProtKB-KW"/>
</dbReference>
<evidence type="ECO:0000256" key="5">
    <source>
        <dbReference type="ARBA" id="ARBA00022448"/>
    </source>
</evidence>
<dbReference type="CDD" id="cd13131">
    <property type="entry name" value="MATE_NorM_like"/>
    <property type="match status" value="1"/>
</dbReference>
<evidence type="ECO:0000256" key="3">
    <source>
        <dbReference type="ARBA" id="ARBA00010199"/>
    </source>
</evidence>
<evidence type="ECO:0000256" key="6">
    <source>
        <dbReference type="ARBA" id="ARBA00022449"/>
    </source>
</evidence>
<feature type="transmembrane region" description="Helical" evidence="13">
    <location>
        <begin position="421"/>
        <end position="440"/>
    </location>
</feature>
<comment type="subcellular location">
    <subcellularLocation>
        <location evidence="2">Cell membrane</location>
        <topology evidence="2">Multi-pass membrane protein</topology>
    </subcellularLocation>
</comment>
<feature type="transmembrane region" description="Helical" evidence="13">
    <location>
        <begin position="12"/>
        <end position="34"/>
    </location>
</feature>
<keyword evidence="9 13" id="KW-1133">Transmembrane helix</keyword>
<feature type="transmembrane region" description="Helical" evidence="13">
    <location>
        <begin position="359"/>
        <end position="377"/>
    </location>
</feature>
<dbReference type="InterPro" id="IPR048279">
    <property type="entry name" value="MdtK-like"/>
</dbReference>
<reference evidence="14 15" key="1">
    <citation type="submission" date="2020-08" db="EMBL/GenBank/DDBJ databases">
        <title>Genomic Encyclopedia of Type Strains, Phase IV (KMG-IV): sequencing the most valuable type-strain genomes for metagenomic binning, comparative biology and taxonomic classification.</title>
        <authorList>
            <person name="Goeker M."/>
        </authorList>
    </citation>
    <scope>NUCLEOTIDE SEQUENCE [LARGE SCALE GENOMIC DNA]</scope>
    <source>
        <strain evidence="14 15">DSM 24696</strain>
    </source>
</reference>
<dbReference type="RefSeq" id="WP_184665093.1">
    <property type="nucleotide sequence ID" value="NZ_JACHHB010000015.1"/>
</dbReference>
<keyword evidence="11 13" id="KW-0472">Membrane</keyword>
<name>A0A840QTJ3_9BACI</name>
<evidence type="ECO:0000256" key="4">
    <source>
        <dbReference type="ARBA" id="ARBA00020268"/>
    </source>
</evidence>
<dbReference type="InterPro" id="IPR050222">
    <property type="entry name" value="MATE_MdtK"/>
</dbReference>
<feature type="transmembrane region" description="Helical" evidence="13">
    <location>
        <begin position="194"/>
        <end position="215"/>
    </location>
</feature>
<evidence type="ECO:0000313" key="14">
    <source>
        <dbReference type="EMBL" id="MBB5174685.1"/>
    </source>
</evidence>
<keyword evidence="5" id="KW-0813">Transport</keyword>
<dbReference type="Pfam" id="PF01554">
    <property type="entry name" value="MatE"/>
    <property type="match status" value="2"/>
</dbReference>
<keyword evidence="8 13" id="KW-0812">Transmembrane</keyword>
<comment type="function">
    <text evidence="1">Multidrug efflux pump.</text>
</comment>
<dbReference type="Proteomes" id="UP000551878">
    <property type="component" value="Unassembled WGS sequence"/>
</dbReference>